<dbReference type="Proteomes" id="UP001592531">
    <property type="component" value="Unassembled WGS sequence"/>
</dbReference>
<proteinExistence type="predicted"/>
<keyword evidence="3" id="KW-1185">Reference proteome</keyword>
<feature type="region of interest" description="Disordered" evidence="1">
    <location>
        <begin position="97"/>
        <end position="186"/>
    </location>
</feature>
<protein>
    <recommendedName>
        <fullName evidence="4">Helix-turn-helix domain-containing protein</fullName>
    </recommendedName>
</protein>
<evidence type="ECO:0008006" key="4">
    <source>
        <dbReference type="Google" id="ProtNLM"/>
    </source>
</evidence>
<evidence type="ECO:0000313" key="2">
    <source>
        <dbReference type="EMBL" id="MFC1417792.1"/>
    </source>
</evidence>
<name>A0ABV6VVI9_9ACTN</name>
<organism evidence="2 3">
    <name type="scientific">Streptacidiphilus cavernicola</name>
    <dbReference type="NCBI Taxonomy" id="3342716"/>
    <lineage>
        <taxon>Bacteria</taxon>
        <taxon>Bacillati</taxon>
        <taxon>Actinomycetota</taxon>
        <taxon>Actinomycetes</taxon>
        <taxon>Kitasatosporales</taxon>
        <taxon>Streptomycetaceae</taxon>
        <taxon>Streptacidiphilus</taxon>
    </lineage>
</organism>
<feature type="compositionally biased region" description="Low complexity" evidence="1">
    <location>
        <begin position="111"/>
        <end position="121"/>
    </location>
</feature>
<gene>
    <name evidence="2" type="ORF">ACEZDE_14220</name>
</gene>
<sequence>MRVHRSRHTGGFTVLPNFFLQDRRLSYTARGLLADLLSRHDGWSENRRHMADSSPQGRTAVDKAVTELIEAGYYRLVVARRANGTVFTEIHIFDTPQIGNRAEQPTPPAAGDPGSGAAASDLPGANPVKDLVKEPSLPEVRQDGGQSPVGRPETAGREGGRDASTLSPAARDRHAGEEAEGDRSAHQAAQTLLRVVAAEPRLRLGTFEALALAPDVLPWLERGCSEEQLRTALLPGLPDRVHSASSLLRDRLQRKLPPMTAQVRASGPVKPPLTECQTCGDPVRQAGICRACAGLGVRKVAVGTGEAVARRGAALVRAALRPADRQGIASRA</sequence>
<comment type="caution">
    <text evidence="2">The sequence shown here is derived from an EMBL/GenBank/DDBJ whole genome shotgun (WGS) entry which is preliminary data.</text>
</comment>
<evidence type="ECO:0000256" key="1">
    <source>
        <dbReference type="SAM" id="MobiDB-lite"/>
    </source>
</evidence>
<accession>A0ABV6VVI9</accession>
<evidence type="ECO:0000313" key="3">
    <source>
        <dbReference type="Proteomes" id="UP001592531"/>
    </source>
</evidence>
<reference evidence="2 3" key="1">
    <citation type="submission" date="2024-09" db="EMBL/GenBank/DDBJ databases">
        <authorList>
            <person name="Lee S.D."/>
        </authorList>
    </citation>
    <scope>NUCLEOTIDE SEQUENCE [LARGE SCALE GENOMIC DNA]</scope>
    <source>
        <strain evidence="2 3">N8-3</strain>
    </source>
</reference>
<dbReference type="EMBL" id="JBHFAB010000009">
    <property type="protein sequence ID" value="MFC1417792.1"/>
    <property type="molecule type" value="Genomic_DNA"/>
</dbReference>
<dbReference type="RefSeq" id="WP_380536213.1">
    <property type="nucleotide sequence ID" value="NZ_JBHFAB010000009.1"/>
</dbReference>
<feature type="compositionally biased region" description="Basic and acidic residues" evidence="1">
    <location>
        <begin position="170"/>
        <end position="185"/>
    </location>
</feature>